<dbReference type="PANTHER" id="PTHR47957:SF3">
    <property type="entry name" value="ATP-DEPENDENT HELICASE HRQ1"/>
    <property type="match status" value="1"/>
</dbReference>
<accession>C8VVY4</accession>
<dbReference type="KEGG" id="dae:Dtox_3559"/>
<dbReference type="RefSeq" id="WP_015758958.1">
    <property type="nucleotide sequence ID" value="NC_013216.1"/>
</dbReference>
<dbReference type="SMART" id="SM00490">
    <property type="entry name" value="HELICc"/>
    <property type="match status" value="1"/>
</dbReference>
<dbReference type="PROSITE" id="PS51192">
    <property type="entry name" value="HELICASE_ATP_BIND_1"/>
    <property type="match status" value="1"/>
</dbReference>
<keyword evidence="1" id="KW-0547">Nucleotide-binding</keyword>
<protein>
    <submittedName>
        <fullName evidence="5">DEAD/DEAH box helicase domain protein</fullName>
    </submittedName>
</protein>
<keyword evidence="6" id="KW-1185">Reference proteome</keyword>
<dbReference type="Gene3D" id="3.40.50.300">
    <property type="entry name" value="P-loop containing nucleotide triphosphate hydrolases"/>
    <property type="match status" value="2"/>
</dbReference>
<evidence type="ECO:0000313" key="5">
    <source>
        <dbReference type="EMBL" id="ACV64271.1"/>
    </source>
</evidence>
<dbReference type="GO" id="GO:0043138">
    <property type="term" value="F:3'-5' DNA helicase activity"/>
    <property type="evidence" value="ECO:0007669"/>
    <property type="project" value="TreeGrafter"/>
</dbReference>
<dbReference type="Pfam" id="PF00270">
    <property type="entry name" value="DEAD"/>
    <property type="match status" value="1"/>
</dbReference>
<reference evidence="5 6" key="1">
    <citation type="journal article" date="2009" name="Stand. Genomic Sci.">
        <title>Complete genome sequence of Desulfotomaculum acetoxidans type strain (5575).</title>
        <authorList>
            <person name="Spring S."/>
            <person name="Lapidus A."/>
            <person name="Schroder M."/>
            <person name="Gleim D."/>
            <person name="Sims D."/>
            <person name="Meincke L."/>
            <person name="Glavina Del Rio T."/>
            <person name="Tice H."/>
            <person name="Copeland A."/>
            <person name="Cheng J.F."/>
            <person name="Lucas S."/>
            <person name="Chen F."/>
            <person name="Nolan M."/>
            <person name="Bruce D."/>
            <person name="Goodwin L."/>
            <person name="Pitluck S."/>
            <person name="Ivanova N."/>
            <person name="Mavromatis K."/>
            <person name="Mikhailova N."/>
            <person name="Pati A."/>
            <person name="Chen A."/>
            <person name="Palaniappan K."/>
            <person name="Land M."/>
            <person name="Hauser L."/>
            <person name="Chang Y.J."/>
            <person name="Jeffries C.D."/>
            <person name="Chain P."/>
            <person name="Saunders E."/>
            <person name="Brettin T."/>
            <person name="Detter J.C."/>
            <person name="Goker M."/>
            <person name="Bristow J."/>
            <person name="Eisen J.A."/>
            <person name="Markowitz V."/>
            <person name="Hugenholtz P."/>
            <person name="Kyrpides N.C."/>
            <person name="Klenk H.P."/>
            <person name="Han C."/>
        </authorList>
    </citation>
    <scope>NUCLEOTIDE SEQUENCE [LARGE SCALE GENOMIC DNA]</scope>
    <source>
        <strain evidence="6">ATCC 49208 / DSM 771 / VKM B-1644</strain>
    </source>
</reference>
<dbReference type="Pfam" id="PF09369">
    <property type="entry name" value="MZB"/>
    <property type="match status" value="1"/>
</dbReference>
<dbReference type="GO" id="GO:0005524">
    <property type="term" value="F:ATP binding"/>
    <property type="evidence" value="ECO:0007669"/>
    <property type="project" value="UniProtKB-KW"/>
</dbReference>
<dbReference type="EMBL" id="CP001720">
    <property type="protein sequence ID" value="ACV64271.1"/>
    <property type="molecule type" value="Genomic_DNA"/>
</dbReference>
<keyword evidence="2" id="KW-0067">ATP-binding</keyword>
<dbReference type="GO" id="GO:0006289">
    <property type="term" value="P:nucleotide-excision repair"/>
    <property type="evidence" value="ECO:0007669"/>
    <property type="project" value="TreeGrafter"/>
</dbReference>
<dbReference type="eggNOG" id="COG1205">
    <property type="taxonomic scope" value="Bacteria"/>
</dbReference>
<feature type="domain" description="Helicase ATP-binding" evidence="3">
    <location>
        <begin position="54"/>
        <end position="237"/>
    </location>
</feature>
<dbReference type="OrthoDB" id="9774462at2"/>
<dbReference type="GO" id="GO:0003676">
    <property type="term" value="F:nucleic acid binding"/>
    <property type="evidence" value="ECO:0007669"/>
    <property type="project" value="InterPro"/>
</dbReference>
<sequence>MLKGLDQKLIMNIHELPSRDATYANFPSGLKEDLVRGLAVNGISKLYSHQAKAIEQILLGRNLIITTGTSSGKSLVYIVPAINCILNNSLSTVLYLSPAKALSQNQYQNIEKFCKKILWPVSAPVISVCDGDTPLEERREILNRSNIIFSTPDFWHSSGLSRHIHWPGFLSNLQLIIIDEAHIYRGSLGNHVSHVLRRLRRLCYHYGSYPRFILCSATIANALEFAENLTGLDFVLIDKEGSHSAKKNFVFINPPQYQDKNSSQIKRKLSHYEAARIVGNYVRTGRRVINFGRSKQVVESAYRKLIEEYPDIAGQVRPYKGTLTPETRREIEGKLFDGMLKGIISTNALELGVDIGDLDVCVMSGFPGSISSVWQQAGRVGRRGKESLVVFVAGDDPLDQYLIRKPEYFFSRLCEKAVVNPNNLSFLSEHLLAAAAELPIVVEDRKYWGNILDKAVLLLRGSGLIRLERIGEQKTYRLNCRMQAFSLRGDSPNYLIKTENGKIIGRTNYDDVLLLLYPGAIFLQMGRQYRVLRVEEKSKEVIAAECAFSWRNKRTRPSIRANVAIEQLEASSQVKDVRVNTGILTVKRQTEGFTLYEYRYGKGESKLSQHSVDLPAVDLKTVGIWLEIGSETVNRLGGDSLLLALHGVEHLLRVVLPWKVMCERNDIGAYIAGHGKDGATLFLYDIYPGGVGYCEAAFNMIEEILQESLSLIETCSCKKGCPSCIHLPQCEKRNSDLDKEATRDLLLLLLGRDTIKVSNWLDRTITAVGKAVNRADLRLSARQQEKGSQADLQVKVDRLAEILGKIDFDKTSLNYITDQDKLILSAVFVLQQQPYFFVSRDDLRSLCSKIAISDYVSRLNYLKKQGLIIRDNPPQLDTSTHRLLQSMEEVFMRGRV</sequence>
<keyword evidence="5" id="KW-0378">Hydrolase</keyword>
<dbReference type="HOGENOM" id="CLU_000809_3_2_9"/>
<evidence type="ECO:0000313" key="6">
    <source>
        <dbReference type="Proteomes" id="UP000002217"/>
    </source>
</evidence>
<dbReference type="Proteomes" id="UP000002217">
    <property type="component" value="Chromosome"/>
</dbReference>
<name>C8VVY4_DESAS</name>
<evidence type="ECO:0000256" key="1">
    <source>
        <dbReference type="ARBA" id="ARBA00022741"/>
    </source>
</evidence>
<dbReference type="SUPFAM" id="SSF52540">
    <property type="entry name" value="P-loop containing nucleoside triphosphate hydrolases"/>
    <property type="match status" value="1"/>
</dbReference>
<gene>
    <name evidence="5" type="ordered locus">Dtox_3559</name>
</gene>
<dbReference type="InterPro" id="IPR018973">
    <property type="entry name" value="MZB"/>
</dbReference>
<evidence type="ECO:0000259" key="3">
    <source>
        <dbReference type="PROSITE" id="PS51192"/>
    </source>
</evidence>
<dbReference type="eggNOG" id="COG0553">
    <property type="taxonomic scope" value="Bacteria"/>
</dbReference>
<dbReference type="PANTHER" id="PTHR47957">
    <property type="entry name" value="ATP-DEPENDENT HELICASE HRQ1"/>
    <property type="match status" value="1"/>
</dbReference>
<organism evidence="5 6">
    <name type="scientific">Desulfofarcimen acetoxidans (strain ATCC 49208 / DSM 771 / KCTC 5769 / VKM B-1644 / 5575)</name>
    <name type="common">Desulfotomaculum acetoxidans</name>
    <dbReference type="NCBI Taxonomy" id="485916"/>
    <lineage>
        <taxon>Bacteria</taxon>
        <taxon>Bacillati</taxon>
        <taxon>Bacillota</taxon>
        <taxon>Clostridia</taxon>
        <taxon>Eubacteriales</taxon>
        <taxon>Peptococcaceae</taxon>
        <taxon>Desulfofarcimen</taxon>
    </lineage>
</organism>
<dbReference type="PROSITE" id="PS51194">
    <property type="entry name" value="HELICASE_CTER"/>
    <property type="match status" value="1"/>
</dbReference>
<dbReference type="GO" id="GO:0036297">
    <property type="term" value="P:interstrand cross-link repair"/>
    <property type="evidence" value="ECO:0007669"/>
    <property type="project" value="TreeGrafter"/>
</dbReference>
<evidence type="ECO:0000259" key="4">
    <source>
        <dbReference type="PROSITE" id="PS51194"/>
    </source>
</evidence>
<dbReference type="InterPro" id="IPR001650">
    <property type="entry name" value="Helicase_C-like"/>
</dbReference>
<dbReference type="SMART" id="SM00487">
    <property type="entry name" value="DEXDc"/>
    <property type="match status" value="1"/>
</dbReference>
<dbReference type="InterPro" id="IPR014001">
    <property type="entry name" value="Helicase_ATP-bd"/>
</dbReference>
<dbReference type="CDD" id="cd17923">
    <property type="entry name" value="DEXHc_Hrq1-like"/>
    <property type="match status" value="1"/>
</dbReference>
<dbReference type="CDD" id="cd18797">
    <property type="entry name" value="SF2_C_Hrq"/>
    <property type="match status" value="1"/>
</dbReference>
<feature type="domain" description="Helicase C-terminal" evidence="4">
    <location>
        <begin position="276"/>
        <end position="425"/>
    </location>
</feature>
<dbReference type="Pfam" id="PF00271">
    <property type="entry name" value="Helicase_C"/>
    <property type="match status" value="1"/>
</dbReference>
<dbReference type="InterPro" id="IPR027417">
    <property type="entry name" value="P-loop_NTPase"/>
</dbReference>
<keyword evidence="5" id="KW-0347">Helicase</keyword>
<proteinExistence type="predicted"/>
<evidence type="ECO:0000256" key="2">
    <source>
        <dbReference type="ARBA" id="ARBA00022840"/>
    </source>
</evidence>
<dbReference type="AlphaFoldDB" id="C8VVY4"/>
<dbReference type="InterPro" id="IPR011545">
    <property type="entry name" value="DEAD/DEAH_box_helicase_dom"/>
</dbReference>